<evidence type="ECO:0000256" key="1">
    <source>
        <dbReference type="ARBA" id="ARBA00006739"/>
    </source>
</evidence>
<evidence type="ECO:0000256" key="2">
    <source>
        <dbReference type="ARBA" id="ARBA00022676"/>
    </source>
</evidence>
<organism evidence="4 5">
    <name type="scientific">Candidatus Desulfacyla euxinica</name>
    <dbReference type="NCBI Taxonomy" id="2841693"/>
    <lineage>
        <taxon>Bacteria</taxon>
        <taxon>Deltaproteobacteria</taxon>
        <taxon>Candidatus Desulfacyla</taxon>
    </lineage>
</organism>
<dbReference type="Proteomes" id="UP000650524">
    <property type="component" value="Unassembled WGS sequence"/>
</dbReference>
<dbReference type="InterPro" id="IPR029044">
    <property type="entry name" value="Nucleotide-diphossugar_trans"/>
</dbReference>
<dbReference type="AlphaFoldDB" id="A0A8J6T2H5"/>
<reference evidence="4 5" key="1">
    <citation type="submission" date="2020-08" db="EMBL/GenBank/DDBJ databases">
        <title>Bridging the membrane lipid divide: bacteria of the FCB group superphylum have the potential to synthesize archaeal ether lipids.</title>
        <authorList>
            <person name="Villanueva L."/>
            <person name="Von Meijenfeldt F.A.B."/>
            <person name="Westbye A.B."/>
            <person name="Yadav S."/>
            <person name="Hopmans E.C."/>
            <person name="Dutilh B.E."/>
            <person name="Sinninghe Damste J.S."/>
        </authorList>
    </citation>
    <scope>NUCLEOTIDE SEQUENCE [LARGE SCALE GENOMIC DNA]</scope>
    <source>
        <strain evidence="4">NIOZ-UU27</strain>
    </source>
</reference>
<keyword evidence="2" id="KW-0328">Glycosyltransferase</keyword>
<protein>
    <submittedName>
        <fullName evidence="4">Glycosyl transferase</fullName>
    </submittedName>
</protein>
<dbReference type="PANTHER" id="PTHR48090">
    <property type="entry name" value="UNDECAPRENYL-PHOSPHATE 4-DEOXY-4-FORMAMIDO-L-ARABINOSE TRANSFERASE-RELATED"/>
    <property type="match status" value="1"/>
</dbReference>
<gene>
    <name evidence="4" type="ORF">H8E19_05350</name>
</gene>
<comment type="similarity">
    <text evidence="1">Belongs to the glycosyltransferase 2 family.</text>
</comment>
<sequence length="361" mass="41268">SVIINCDNNSPDNTKQVFLDTPTKAPKIYLSTDPGIKGKGNNFRNLFKKVVDLGAKAVVVVDADLKSITPEWIKHLGEPLFEGFSYVAPLYVRHKYDGTITNGIAYPMTRALYGRRVRQPIGGDFGFAGELSNVYLKSRTWDEAVANFGIDIWMTTLAINQRVQVCQAFMGRPKIHRTKDPGGDLGPMFRQVVGTIFAMMKEFESFWTKVKYSRPTAIYGFGLGEVEMPPKVDVNTDNLLQQFHMGFDKFSHIWKEILTADVYRKLQEIKGLKEMEFNFPTDLWARLLFDTAVSYGEASVEPDEIMDSLIPLYFGRTLSFVKRTKKMSIKQAEEAIENDCETFEMTKPYLLQRWKKRSRNS</sequence>
<evidence type="ECO:0000313" key="5">
    <source>
        <dbReference type="Proteomes" id="UP000650524"/>
    </source>
</evidence>
<dbReference type="PANTHER" id="PTHR48090:SF10">
    <property type="entry name" value="GLUCOSYL-3-PHOSPHOGLYCERATE SYNTHASE"/>
    <property type="match status" value="1"/>
</dbReference>
<dbReference type="EMBL" id="JACNJD010000162">
    <property type="protein sequence ID" value="MBC8176810.1"/>
    <property type="molecule type" value="Genomic_DNA"/>
</dbReference>
<dbReference type="Gene3D" id="3.90.550.10">
    <property type="entry name" value="Spore Coat Polysaccharide Biosynthesis Protein SpsA, Chain A"/>
    <property type="match status" value="1"/>
</dbReference>
<dbReference type="GO" id="GO:0016757">
    <property type="term" value="F:glycosyltransferase activity"/>
    <property type="evidence" value="ECO:0007669"/>
    <property type="project" value="UniProtKB-KW"/>
</dbReference>
<comment type="caution">
    <text evidence="4">The sequence shown here is derived from an EMBL/GenBank/DDBJ whole genome shotgun (WGS) entry which is preliminary data.</text>
</comment>
<feature type="non-terminal residue" evidence="4">
    <location>
        <position position="1"/>
    </location>
</feature>
<dbReference type="InterPro" id="IPR050256">
    <property type="entry name" value="Glycosyltransferase_2"/>
</dbReference>
<dbReference type="SUPFAM" id="SSF53448">
    <property type="entry name" value="Nucleotide-diphospho-sugar transferases"/>
    <property type="match status" value="1"/>
</dbReference>
<name>A0A8J6T2H5_9DELT</name>
<proteinExistence type="inferred from homology"/>
<evidence type="ECO:0000313" key="4">
    <source>
        <dbReference type="EMBL" id="MBC8176810.1"/>
    </source>
</evidence>
<accession>A0A8J6T2H5</accession>
<evidence type="ECO:0000256" key="3">
    <source>
        <dbReference type="ARBA" id="ARBA00022679"/>
    </source>
</evidence>
<keyword evidence="3 4" id="KW-0808">Transferase</keyword>